<organism evidence="1 2">
    <name type="scientific">Pseudochrobactrum saccharolyticum</name>
    <dbReference type="NCBI Taxonomy" id="354352"/>
    <lineage>
        <taxon>Bacteria</taxon>
        <taxon>Pseudomonadati</taxon>
        <taxon>Pseudomonadota</taxon>
        <taxon>Alphaproteobacteria</taxon>
        <taxon>Hyphomicrobiales</taxon>
        <taxon>Brucellaceae</taxon>
        <taxon>Pseudochrobactrum</taxon>
    </lineage>
</organism>
<evidence type="ECO:0000313" key="1">
    <source>
        <dbReference type="EMBL" id="MBB5090866.1"/>
    </source>
</evidence>
<name>A0A7W8AKD6_9HYPH</name>
<dbReference type="RefSeq" id="WP_022712310.1">
    <property type="nucleotide sequence ID" value="NZ_JACHIL010000002.1"/>
</dbReference>
<accession>A0A7W8AKD6</accession>
<dbReference type="Proteomes" id="UP000531231">
    <property type="component" value="Unassembled WGS sequence"/>
</dbReference>
<dbReference type="EMBL" id="JACHIL010000002">
    <property type="protein sequence ID" value="MBB5090866.1"/>
    <property type="molecule type" value="Genomic_DNA"/>
</dbReference>
<sequence>MKADKEKSYHEIIYVHDKLLELRHIAQSNHYPMLAYFIEMAWVEASDVLRSQSGRMTKN</sequence>
<keyword evidence="2" id="KW-1185">Reference proteome</keyword>
<comment type="caution">
    <text evidence="1">The sequence shown here is derived from an EMBL/GenBank/DDBJ whole genome shotgun (WGS) entry which is preliminary data.</text>
</comment>
<dbReference type="AlphaFoldDB" id="A0A7W8AKD6"/>
<gene>
    <name evidence="1" type="ORF">HNQ68_001390</name>
</gene>
<reference evidence="1 2" key="1">
    <citation type="submission" date="2020-08" db="EMBL/GenBank/DDBJ databases">
        <title>Genomic Encyclopedia of Type Strains, Phase IV (KMG-IV): sequencing the most valuable type-strain genomes for metagenomic binning, comparative biology and taxonomic classification.</title>
        <authorList>
            <person name="Goeker M."/>
        </authorList>
    </citation>
    <scope>NUCLEOTIDE SEQUENCE [LARGE SCALE GENOMIC DNA]</scope>
    <source>
        <strain evidence="1 2">DSM 25620</strain>
    </source>
</reference>
<proteinExistence type="predicted"/>
<evidence type="ECO:0000313" key="2">
    <source>
        <dbReference type="Proteomes" id="UP000531231"/>
    </source>
</evidence>
<protein>
    <submittedName>
        <fullName evidence="1">Uncharacterized protein</fullName>
    </submittedName>
</protein>